<proteinExistence type="predicted"/>
<feature type="transmembrane region" description="Helical" evidence="6">
    <location>
        <begin position="672"/>
        <end position="691"/>
    </location>
</feature>
<dbReference type="Pfam" id="PF03170">
    <property type="entry name" value="BcsB"/>
    <property type="match status" value="2"/>
</dbReference>
<dbReference type="PANTHER" id="PTHR39083">
    <property type="entry name" value="CYCLIC DI-GMP-BINDING PROTEIN"/>
    <property type="match status" value="1"/>
</dbReference>
<comment type="subcellular location">
    <subcellularLocation>
        <location evidence="1">Cell membrane</location>
        <topology evidence="1">Single-pass membrane protein</topology>
    </subcellularLocation>
</comment>
<sequence length="703" mass="79306">MNRFVVMLLMSIGCFIGMSIVGEQVLAKYEIQLADVKVSPIDKQAKNRQALTNKSIELYGPVEEKTFFYEVKTETETVGNEVVFHLKHSELLIEPSSVTFSIDDQTVHSAALKESELANKIVIPLPKEALSIGFHTITVSFNGVLKEGICVDQEMPSNWLKIGIDSYLQLQGQQSEDVSLSDYPEVFSAKDHQSVSVIIPDKPSLETRSAGSAIAAFLKSKSENSKRVQVIRESKVNVIDGNFLVVGTQSEFQTKRIKKMLTEAKVNVPDKGLLLSRHRLNESAESLFILVKTPQQFKDRVEVLLDDSLSKQLTDQQMIITSTPALDKTSGVIPLKKFGMSDITFDRTNRVSDTYFGYTPPSWNAKPTLELFLRRSDTLKYRENEEGVELSGEDVELVVHINNIPYPIDIRELYEEENGVFSVKIPIEEGTIQENHLISLKVEVNGLRRKNPCYSNNENRWVYLSEDSYFTFQEGDSTSEKTLKSFPYPFSDSAQQTKIILPQGQEVADDDLTKLISSLTAFGRVPAIELIKGEQFKEADAKNSHLIFIGGSGLQPILKKNEKDLIIPFIDDIPDFQTFGFLPEAVQHYSWIQENPWNEKGYSMMVFDAASAKAKLIDERFLESLTNLNETSTIAIQTREHHLYTNANEFEVKKGSLKAAHMSDAKSSFKNSSWWVVGFVILLILAAGLFIRVKQKRLKSREN</sequence>
<evidence type="ECO:0000256" key="4">
    <source>
        <dbReference type="ARBA" id="ARBA00022989"/>
    </source>
</evidence>
<keyword evidence="4 6" id="KW-1133">Transmembrane helix</keyword>
<keyword evidence="5 6" id="KW-0472">Membrane</keyword>
<accession>A0ABM6JUH8</accession>
<evidence type="ECO:0000256" key="5">
    <source>
        <dbReference type="ARBA" id="ARBA00023136"/>
    </source>
</evidence>
<dbReference type="Gene3D" id="2.60.120.260">
    <property type="entry name" value="Galactose-binding domain-like"/>
    <property type="match status" value="2"/>
</dbReference>
<dbReference type="Proteomes" id="UP000192486">
    <property type="component" value="Chromosome"/>
</dbReference>
<organism evidence="7 8">
    <name type="scientific">Sporosarcina ureae</name>
    <dbReference type="NCBI Taxonomy" id="1571"/>
    <lineage>
        <taxon>Bacteria</taxon>
        <taxon>Bacillati</taxon>
        <taxon>Bacillota</taxon>
        <taxon>Bacilli</taxon>
        <taxon>Bacillales</taxon>
        <taxon>Caryophanaceae</taxon>
        <taxon>Sporosarcina</taxon>
    </lineage>
</organism>
<evidence type="ECO:0000313" key="8">
    <source>
        <dbReference type="Proteomes" id="UP000192486"/>
    </source>
</evidence>
<dbReference type="InterPro" id="IPR018513">
    <property type="entry name" value="Cell_synthase_bac"/>
</dbReference>
<evidence type="ECO:0008006" key="9">
    <source>
        <dbReference type="Google" id="ProtNLM"/>
    </source>
</evidence>
<evidence type="ECO:0000256" key="1">
    <source>
        <dbReference type="ARBA" id="ARBA00004162"/>
    </source>
</evidence>
<keyword evidence="3 6" id="KW-0812">Transmembrane</keyword>
<dbReference type="PANTHER" id="PTHR39083:SF1">
    <property type="entry name" value="CYCLIC DI-GMP-BINDING PROTEIN"/>
    <property type="match status" value="1"/>
</dbReference>
<keyword evidence="8" id="KW-1185">Reference proteome</keyword>
<keyword evidence="2" id="KW-1003">Cell membrane</keyword>
<reference evidence="7 8" key="1">
    <citation type="submission" date="2016-04" db="EMBL/GenBank/DDBJ databases">
        <title>Comparative Genomics and Epigenetics of Sporosarcina ureae.</title>
        <authorList>
            <person name="Oliver A.S."/>
            <person name="Cooper K.K."/>
        </authorList>
    </citation>
    <scope>NUCLEOTIDE SEQUENCE [LARGE SCALE GENOMIC DNA]</scope>
    <source>
        <strain evidence="7 8">S204</strain>
    </source>
</reference>
<evidence type="ECO:0000313" key="7">
    <source>
        <dbReference type="EMBL" id="ARF13716.1"/>
    </source>
</evidence>
<protein>
    <recommendedName>
        <fullName evidence="9">Cellulose biosynthesis cyclic di-GMP-binding regulatory protein BcsB</fullName>
    </recommendedName>
</protein>
<evidence type="ECO:0000256" key="3">
    <source>
        <dbReference type="ARBA" id="ARBA00022692"/>
    </source>
</evidence>
<name>A0ABM6JUH8_SPOUR</name>
<evidence type="ECO:0000256" key="2">
    <source>
        <dbReference type="ARBA" id="ARBA00022475"/>
    </source>
</evidence>
<gene>
    <name evidence="7" type="ORF">SporoS204_05815</name>
</gene>
<dbReference type="RefSeq" id="WP_029054164.1">
    <property type="nucleotide sequence ID" value="NZ_CP015108.1"/>
</dbReference>
<evidence type="ECO:0000256" key="6">
    <source>
        <dbReference type="SAM" id="Phobius"/>
    </source>
</evidence>
<dbReference type="EMBL" id="CP015108">
    <property type="protein sequence ID" value="ARF13716.1"/>
    <property type="molecule type" value="Genomic_DNA"/>
</dbReference>